<dbReference type="InterPro" id="IPR000734">
    <property type="entry name" value="TAG_lipase"/>
</dbReference>
<dbReference type="SUPFAM" id="SSF53474">
    <property type="entry name" value="alpha/beta-Hydrolases"/>
    <property type="match status" value="1"/>
</dbReference>
<evidence type="ECO:0000313" key="7">
    <source>
        <dbReference type="Proteomes" id="UP001461498"/>
    </source>
</evidence>
<dbReference type="Pfam" id="PF00151">
    <property type="entry name" value="Lipase"/>
    <property type="match status" value="1"/>
</dbReference>
<dbReference type="InterPro" id="IPR029058">
    <property type="entry name" value="AB_hydrolase_fold"/>
</dbReference>
<gene>
    <name evidence="6" type="ORF">O3M35_010670</name>
</gene>
<comment type="subcellular location">
    <subcellularLocation>
        <location evidence="1">Secreted</location>
    </subcellularLocation>
</comment>
<dbReference type="InterPro" id="IPR013818">
    <property type="entry name" value="Lipase"/>
</dbReference>
<dbReference type="PANTHER" id="PTHR11610:SF173">
    <property type="entry name" value="LIPASE DOMAIN-CONTAINING PROTEIN-RELATED"/>
    <property type="match status" value="1"/>
</dbReference>
<evidence type="ECO:0000256" key="1">
    <source>
        <dbReference type="ARBA" id="ARBA00004613"/>
    </source>
</evidence>
<protein>
    <recommendedName>
        <fullName evidence="5">Lipase domain-containing protein</fullName>
    </recommendedName>
</protein>
<dbReference type="Proteomes" id="UP001461498">
    <property type="component" value="Unassembled WGS sequence"/>
</dbReference>
<evidence type="ECO:0000256" key="2">
    <source>
        <dbReference type="ARBA" id="ARBA00010701"/>
    </source>
</evidence>
<dbReference type="GO" id="GO:0017171">
    <property type="term" value="F:serine hydrolase activity"/>
    <property type="evidence" value="ECO:0007669"/>
    <property type="project" value="TreeGrafter"/>
</dbReference>
<dbReference type="GO" id="GO:0016298">
    <property type="term" value="F:lipase activity"/>
    <property type="evidence" value="ECO:0007669"/>
    <property type="project" value="InterPro"/>
</dbReference>
<dbReference type="PANTHER" id="PTHR11610">
    <property type="entry name" value="LIPASE"/>
    <property type="match status" value="1"/>
</dbReference>
<dbReference type="GO" id="GO:0016042">
    <property type="term" value="P:lipid catabolic process"/>
    <property type="evidence" value="ECO:0007669"/>
    <property type="project" value="TreeGrafter"/>
</dbReference>
<comment type="caution">
    <text evidence="6">The sequence shown here is derived from an EMBL/GenBank/DDBJ whole genome shotgun (WGS) entry which is preliminary data.</text>
</comment>
<name>A0AAW1D246_9HEMI</name>
<accession>A0AAW1D246</accession>
<dbReference type="GO" id="GO:0005615">
    <property type="term" value="C:extracellular space"/>
    <property type="evidence" value="ECO:0007669"/>
    <property type="project" value="TreeGrafter"/>
</dbReference>
<keyword evidence="3" id="KW-0964">Secreted</keyword>
<reference evidence="6 7" key="1">
    <citation type="submission" date="2022-12" db="EMBL/GenBank/DDBJ databases">
        <title>Chromosome-level genome assembly of true bugs.</title>
        <authorList>
            <person name="Ma L."/>
            <person name="Li H."/>
        </authorList>
    </citation>
    <scope>NUCLEOTIDE SEQUENCE [LARGE SCALE GENOMIC DNA]</scope>
    <source>
        <strain evidence="6">Lab_2022b</strain>
    </source>
</reference>
<dbReference type="AlphaFoldDB" id="A0AAW1D246"/>
<comment type="similarity">
    <text evidence="2 4">Belongs to the AB hydrolase superfamily. Lipase family.</text>
</comment>
<feature type="domain" description="Lipase" evidence="5">
    <location>
        <begin position="33"/>
        <end position="206"/>
    </location>
</feature>
<dbReference type="Gene3D" id="3.40.50.1820">
    <property type="entry name" value="alpha/beta hydrolase"/>
    <property type="match status" value="1"/>
</dbReference>
<sequence length="214" mass="23109">MKKGEDPSLSYTLINKNNVSATPGWSLIKPQNKTLPLALVIHGMGGTYNSSSNYLIGKALLDNYKDINLVSVDYSKDIETDYLTAVGKVFPVAQKVADWLTELINDGELSLEELTLIGFSLGAHVAGITGKILRSSNFTVGKIIALDPALPAFESATEDERLAKNDADYVMVLHTTGGNIAFSDPLGDIDFYPNGGTDPQPMCFTSRLSSSWCL</sequence>
<evidence type="ECO:0000256" key="4">
    <source>
        <dbReference type="RuleBase" id="RU004262"/>
    </source>
</evidence>
<keyword evidence="7" id="KW-1185">Reference proteome</keyword>
<evidence type="ECO:0000256" key="3">
    <source>
        <dbReference type="ARBA" id="ARBA00022525"/>
    </source>
</evidence>
<dbReference type="EMBL" id="JAPXFL010000007">
    <property type="protein sequence ID" value="KAK9504305.1"/>
    <property type="molecule type" value="Genomic_DNA"/>
</dbReference>
<evidence type="ECO:0000259" key="5">
    <source>
        <dbReference type="Pfam" id="PF00151"/>
    </source>
</evidence>
<organism evidence="6 7">
    <name type="scientific">Rhynocoris fuscipes</name>
    <dbReference type="NCBI Taxonomy" id="488301"/>
    <lineage>
        <taxon>Eukaryota</taxon>
        <taxon>Metazoa</taxon>
        <taxon>Ecdysozoa</taxon>
        <taxon>Arthropoda</taxon>
        <taxon>Hexapoda</taxon>
        <taxon>Insecta</taxon>
        <taxon>Pterygota</taxon>
        <taxon>Neoptera</taxon>
        <taxon>Paraneoptera</taxon>
        <taxon>Hemiptera</taxon>
        <taxon>Heteroptera</taxon>
        <taxon>Panheteroptera</taxon>
        <taxon>Cimicomorpha</taxon>
        <taxon>Reduviidae</taxon>
        <taxon>Harpactorinae</taxon>
        <taxon>Harpactorini</taxon>
        <taxon>Rhynocoris</taxon>
    </lineage>
</organism>
<proteinExistence type="inferred from homology"/>
<evidence type="ECO:0000313" key="6">
    <source>
        <dbReference type="EMBL" id="KAK9504305.1"/>
    </source>
</evidence>